<accession>A0A8D9BFZ6</accession>
<protein>
    <submittedName>
        <fullName evidence="1">Uncharacterized protein</fullName>
    </submittedName>
</protein>
<organism evidence="1">
    <name type="scientific">Cacopsylla melanoneura</name>
    <dbReference type="NCBI Taxonomy" id="428564"/>
    <lineage>
        <taxon>Eukaryota</taxon>
        <taxon>Metazoa</taxon>
        <taxon>Ecdysozoa</taxon>
        <taxon>Arthropoda</taxon>
        <taxon>Hexapoda</taxon>
        <taxon>Insecta</taxon>
        <taxon>Pterygota</taxon>
        <taxon>Neoptera</taxon>
        <taxon>Paraneoptera</taxon>
        <taxon>Hemiptera</taxon>
        <taxon>Sternorrhyncha</taxon>
        <taxon>Psylloidea</taxon>
        <taxon>Psyllidae</taxon>
        <taxon>Psyllinae</taxon>
        <taxon>Cacopsylla</taxon>
    </lineage>
</organism>
<reference evidence="1" key="1">
    <citation type="submission" date="2021-05" db="EMBL/GenBank/DDBJ databases">
        <authorList>
            <person name="Alioto T."/>
            <person name="Alioto T."/>
            <person name="Gomez Garrido J."/>
        </authorList>
    </citation>
    <scope>NUCLEOTIDE SEQUENCE</scope>
</reference>
<sequence length="116" mass="13020">MRGGWSLTGLTKPSSACSISIDTLFFLDITWFEMFVKHRSNVRNLKFSMLLLDSKFNKSIRCETSLNRLVSLLWGILNSGMLKSPMNIMLLVKRVLFLVILSTKFSSVLLATGGGK</sequence>
<name>A0A8D9BFZ6_9HEMI</name>
<dbReference type="EMBL" id="HBUF01630701">
    <property type="protein sequence ID" value="CAG6783136.1"/>
    <property type="molecule type" value="Transcribed_RNA"/>
</dbReference>
<proteinExistence type="predicted"/>
<evidence type="ECO:0000313" key="1">
    <source>
        <dbReference type="EMBL" id="CAG6783136.1"/>
    </source>
</evidence>
<dbReference type="AlphaFoldDB" id="A0A8D9BFZ6"/>